<sequence>MRNDQHSPDRTPSSDTPKRYTHQDAAELDDDAFTDGPIGRRTFLSVAAATGAALILPSAVSAEVSDDSLTDVAEYVVNATPEDYEATLVLEFASVDDAHAFYDGFGDPDWDIEDDSYPEKAVIREEPTPAGHAYLTADELEHALEVADVELVDFSPGANPFWKLGDAYAERVFPEIERARDYVSHAELAEGLEHLADEYADRLRFHSIGQSPGFENMRTGAVDPKDVSVAEVTKDIQDKASFQEKDKAVFSLAIHGDEPAGRVAATRIIEEAAKGEADDFEDVLDDIALVFVFTNPDGWTVRNPQYEYETYWGGNERFRYKRGNAAVQDTNRQYPTMGWVNPGYWPAEPDGTPDVRPDDPQGRGYEDMVPDALAVVEHFRGYDNVEYLCDYHMMDTSDSMVLNLESNAPYEQAGTHNLDEVNIRIGDAMVDFWGGPEAIADDTKRAGKDIHGVEGYVPERLLDYGTIYDSLGYQITGGLLGWAGQPEEFGGLGAVTVAPELVLRDGYDFKPYMERHLGMAYRLSMREYAEMTAAETEAVVATGGQDTAYVSSESLTRRSADLPFTDEAPGQGGGNGQSRASKVKRRHDTVQPGPGASASVASDSTTASLAAQFDAHDVGDGVVRLVNPAGKTVRAIDLAASDSGDEGAFYVPSPDSGDWSIEYTGDVDVDIDVEFVLLETEDEYPNPEETLGYSQREYVVNPMQFFEDLHPYLDEGAIDGLRVHDVRIGRLMLGDSGKRRYDNLVVSHDDGIDDPRYVSAIEAFVEAGGDLVLTDSGLNLLAELEVGDAAELDADDIAYETMDIPNLGSRDLEHALLTDVRPIQQEIWKVSQLGYTTGDDSPAWTVDTAAFEAAGGTVAGELGQETDWEQDEDGNWEQIYVPGEVGAGTLSAGSAEINVIGSLLPPANQRELHPFGMADYTLSFMGHTLICNALGFEQRRYVDGDLMGTWGELR</sequence>
<organism evidence="3 4">
    <name type="scientific">Natronosalvus rutilus</name>
    <dbReference type="NCBI Taxonomy" id="2953753"/>
    <lineage>
        <taxon>Archaea</taxon>
        <taxon>Methanobacteriati</taxon>
        <taxon>Methanobacteriota</taxon>
        <taxon>Stenosarchaea group</taxon>
        <taxon>Halobacteria</taxon>
        <taxon>Halobacteriales</taxon>
        <taxon>Natrialbaceae</taxon>
        <taxon>Natronosalvus</taxon>
    </lineage>
</organism>
<dbReference type="RefSeq" id="WP_254160104.1">
    <property type="nucleotide sequence ID" value="NZ_CP100355.1"/>
</dbReference>
<dbReference type="Proteomes" id="UP001056855">
    <property type="component" value="Chromosome"/>
</dbReference>
<dbReference type="SUPFAM" id="SSF53187">
    <property type="entry name" value="Zn-dependent exopeptidases"/>
    <property type="match status" value="1"/>
</dbReference>
<dbReference type="GeneID" id="73290050"/>
<dbReference type="GO" id="GO:0004181">
    <property type="term" value="F:metallocarboxypeptidase activity"/>
    <property type="evidence" value="ECO:0007669"/>
    <property type="project" value="InterPro"/>
</dbReference>
<dbReference type="EMBL" id="CP100355">
    <property type="protein sequence ID" value="UTF55245.1"/>
    <property type="molecule type" value="Genomic_DNA"/>
</dbReference>
<evidence type="ECO:0000259" key="2">
    <source>
        <dbReference type="Pfam" id="PF00246"/>
    </source>
</evidence>
<dbReference type="InterPro" id="IPR000834">
    <property type="entry name" value="Peptidase_M14"/>
</dbReference>
<dbReference type="GO" id="GO:0006508">
    <property type="term" value="P:proteolysis"/>
    <property type="evidence" value="ECO:0007669"/>
    <property type="project" value="InterPro"/>
</dbReference>
<evidence type="ECO:0000313" key="4">
    <source>
        <dbReference type="Proteomes" id="UP001056855"/>
    </source>
</evidence>
<dbReference type="Gene3D" id="3.40.630.10">
    <property type="entry name" value="Zn peptidases"/>
    <property type="match status" value="1"/>
</dbReference>
<feature type="domain" description="Peptidase M14" evidence="2">
    <location>
        <begin position="192"/>
        <end position="397"/>
    </location>
</feature>
<dbReference type="Pfam" id="PF00246">
    <property type="entry name" value="Peptidase_M14"/>
    <property type="match status" value="1"/>
</dbReference>
<dbReference type="GO" id="GO:0008270">
    <property type="term" value="F:zinc ion binding"/>
    <property type="evidence" value="ECO:0007669"/>
    <property type="project" value="InterPro"/>
</dbReference>
<dbReference type="AlphaFoldDB" id="A0A9E7NC83"/>
<proteinExistence type="predicted"/>
<feature type="region of interest" description="Disordered" evidence="1">
    <location>
        <begin position="552"/>
        <end position="603"/>
    </location>
</feature>
<protein>
    <submittedName>
        <fullName evidence="3">Peptidase M14</fullName>
    </submittedName>
</protein>
<evidence type="ECO:0000313" key="3">
    <source>
        <dbReference type="EMBL" id="UTF55245.1"/>
    </source>
</evidence>
<dbReference type="InterPro" id="IPR006311">
    <property type="entry name" value="TAT_signal"/>
</dbReference>
<evidence type="ECO:0000256" key="1">
    <source>
        <dbReference type="SAM" id="MobiDB-lite"/>
    </source>
</evidence>
<feature type="compositionally biased region" description="Basic and acidic residues" evidence="1">
    <location>
        <begin position="16"/>
        <end position="25"/>
    </location>
</feature>
<dbReference type="KEGG" id="sawl:NGM29_08350"/>
<name>A0A9E7NC83_9EURY</name>
<keyword evidence="4" id="KW-1185">Reference proteome</keyword>
<gene>
    <name evidence="3" type="ORF">NGM29_08350</name>
</gene>
<dbReference type="PROSITE" id="PS51318">
    <property type="entry name" value="TAT"/>
    <property type="match status" value="1"/>
</dbReference>
<accession>A0A9E7NC83</accession>
<reference evidence="3" key="1">
    <citation type="submission" date="2022-06" db="EMBL/GenBank/DDBJ databases">
        <title>Diverse halophilic archaea isolated from saline environments.</title>
        <authorList>
            <person name="Cui H.-L."/>
        </authorList>
    </citation>
    <scope>NUCLEOTIDE SEQUENCE</scope>
    <source>
        <strain evidence="3">WLHS1</strain>
    </source>
</reference>
<feature type="region of interest" description="Disordered" evidence="1">
    <location>
        <begin position="1"/>
        <end position="34"/>
    </location>
</feature>